<dbReference type="GO" id="GO:0009089">
    <property type="term" value="P:lysine biosynthetic process via diaminopimelate"/>
    <property type="evidence" value="ECO:0007669"/>
    <property type="project" value="TreeGrafter"/>
</dbReference>
<accession>A0A562ZCU9</accession>
<dbReference type="PRINTS" id="PR00039">
    <property type="entry name" value="HTHLYSR"/>
</dbReference>
<evidence type="ECO:0000313" key="6">
    <source>
        <dbReference type="EMBL" id="TWO63322.1"/>
    </source>
</evidence>
<dbReference type="AlphaFoldDB" id="A0A562ZCU9"/>
<protein>
    <submittedName>
        <fullName evidence="6">LysR family transcriptional regulator</fullName>
    </submittedName>
</protein>
<dbReference type="InterPro" id="IPR000847">
    <property type="entry name" value="LysR_HTH_N"/>
</dbReference>
<organism evidence="6 7">
    <name type="scientific">Caenimonas sedimenti</name>
    <dbReference type="NCBI Taxonomy" id="2596921"/>
    <lineage>
        <taxon>Bacteria</taxon>
        <taxon>Pseudomonadati</taxon>
        <taxon>Pseudomonadota</taxon>
        <taxon>Betaproteobacteria</taxon>
        <taxon>Burkholderiales</taxon>
        <taxon>Comamonadaceae</taxon>
        <taxon>Caenimonas</taxon>
    </lineage>
</organism>
<dbReference type="PROSITE" id="PS50931">
    <property type="entry name" value="HTH_LYSR"/>
    <property type="match status" value="1"/>
</dbReference>
<comment type="similarity">
    <text evidence="1">Belongs to the LysR transcriptional regulatory family.</text>
</comment>
<sequence>MRVTEIETFRAIMTSGSARKAAALLGVTQPAISQSLKRLETEAGFALFQRLRGRLHPTPEAKALLVEVERMFVGLGAIEHRVKSLREFGVDQLQVACYPAFGLGFMPRCLKQLMASAAKSPRPHVSLQVLSSKEVKDRVVSGLADFGLMADEVSVDGLEPTTFATFPGVVVMKKGHPLARHKQIQPEQLAELPFLALNPEDASRRRLDAKLAEHGVTLSVSIHTPYAVSVCEMALHGLGVGVINPITALDYADRGLVVRKLSVDVTFSCFLAIPAGQVLSGTAKKFLAIMRAQLQADNQKLREYLKAA</sequence>
<keyword evidence="4" id="KW-0804">Transcription</keyword>
<evidence type="ECO:0000256" key="4">
    <source>
        <dbReference type="ARBA" id="ARBA00023163"/>
    </source>
</evidence>
<dbReference type="Proteomes" id="UP000318199">
    <property type="component" value="Unassembled WGS sequence"/>
</dbReference>
<dbReference type="GO" id="GO:0003700">
    <property type="term" value="F:DNA-binding transcription factor activity"/>
    <property type="evidence" value="ECO:0007669"/>
    <property type="project" value="InterPro"/>
</dbReference>
<dbReference type="PANTHER" id="PTHR30427">
    <property type="entry name" value="TRANSCRIPTIONAL ACTIVATOR PROTEIN LYSR"/>
    <property type="match status" value="1"/>
</dbReference>
<keyword evidence="7" id="KW-1185">Reference proteome</keyword>
<dbReference type="GO" id="GO:0043565">
    <property type="term" value="F:sequence-specific DNA binding"/>
    <property type="evidence" value="ECO:0007669"/>
    <property type="project" value="TreeGrafter"/>
</dbReference>
<reference evidence="6 7" key="1">
    <citation type="submission" date="2019-07" db="EMBL/GenBank/DDBJ databases">
        <title>Caenimonas sedimenti sp. nov., isolated from activated sludge.</title>
        <authorList>
            <person name="Xu J."/>
        </authorList>
    </citation>
    <scope>NUCLEOTIDE SEQUENCE [LARGE SCALE GENOMIC DNA]</scope>
    <source>
        <strain evidence="6 7">HX-9-20</strain>
    </source>
</reference>
<evidence type="ECO:0000256" key="3">
    <source>
        <dbReference type="ARBA" id="ARBA00023125"/>
    </source>
</evidence>
<evidence type="ECO:0000256" key="2">
    <source>
        <dbReference type="ARBA" id="ARBA00023015"/>
    </source>
</evidence>
<dbReference type="InterPro" id="IPR005119">
    <property type="entry name" value="LysR_subst-bd"/>
</dbReference>
<dbReference type="Pfam" id="PF03466">
    <property type="entry name" value="LysR_substrate"/>
    <property type="match status" value="1"/>
</dbReference>
<dbReference type="PANTHER" id="PTHR30427:SF1">
    <property type="entry name" value="TRANSCRIPTIONAL ACTIVATOR PROTEIN LYSR"/>
    <property type="match status" value="1"/>
</dbReference>
<dbReference type="InterPro" id="IPR036388">
    <property type="entry name" value="WH-like_DNA-bd_sf"/>
</dbReference>
<name>A0A562ZCU9_9BURK</name>
<dbReference type="EMBL" id="VOBQ01000037">
    <property type="protein sequence ID" value="TWO63322.1"/>
    <property type="molecule type" value="Genomic_DNA"/>
</dbReference>
<dbReference type="InterPro" id="IPR036390">
    <property type="entry name" value="WH_DNA-bd_sf"/>
</dbReference>
<dbReference type="Pfam" id="PF00126">
    <property type="entry name" value="HTH_1"/>
    <property type="match status" value="1"/>
</dbReference>
<proteinExistence type="inferred from homology"/>
<dbReference type="OrthoDB" id="110033at2"/>
<dbReference type="SUPFAM" id="SSF53850">
    <property type="entry name" value="Periplasmic binding protein-like II"/>
    <property type="match status" value="1"/>
</dbReference>
<evidence type="ECO:0000259" key="5">
    <source>
        <dbReference type="PROSITE" id="PS50931"/>
    </source>
</evidence>
<keyword evidence="3" id="KW-0238">DNA-binding</keyword>
<feature type="domain" description="HTH lysR-type" evidence="5">
    <location>
        <begin position="1"/>
        <end position="58"/>
    </location>
</feature>
<keyword evidence="2" id="KW-0805">Transcription regulation</keyword>
<dbReference type="RefSeq" id="WP_145897468.1">
    <property type="nucleotide sequence ID" value="NZ_VOBQ01000037.1"/>
</dbReference>
<comment type="caution">
    <text evidence="6">The sequence shown here is derived from an EMBL/GenBank/DDBJ whole genome shotgun (WGS) entry which is preliminary data.</text>
</comment>
<dbReference type="SUPFAM" id="SSF46785">
    <property type="entry name" value="Winged helix' DNA-binding domain"/>
    <property type="match status" value="1"/>
</dbReference>
<dbReference type="Gene3D" id="3.40.190.290">
    <property type="match status" value="1"/>
</dbReference>
<dbReference type="GO" id="GO:0010628">
    <property type="term" value="P:positive regulation of gene expression"/>
    <property type="evidence" value="ECO:0007669"/>
    <property type="project" value="TreeGrafter"/>
</dbReference>
<evidence type="ECO:0000313" key="7">
    <source>
        <dbReference type="Proteomes" id="UP000318199"/>
    </source>
</evidence>
<gene>
    <name evidence="6" type="ORF">FN976_28555</name>
</gene>
<dbReference type="Gene3D" id="1.10.10.10">
    <property type="entry name" value="Winged helix-like DNA-binding domain superfamily/Winged helix DNA-binding domain"/>
    <property type="match status" value="1"/>
</dbReference>
<evidence type="ECO:0000256" key="1">
    <source>
        <dbReference type="ARBA" id="ARBA00009437"/>
    </source>
</evidence>